<keyword evidence="1" id="KW-0378">Hydrolase</keyword>
<accession>A0ABS4EB02</accession>
<gene>
    <name evidence="3" type="ORF">J2Z43_001503</name>
</gene>
<dbReference type="PROSITE" id="PS51257">
    <property type="entry name" value="PROKAR_LIPOPROTEIN"/>
    <property type="match status" value="1"/>
</dbReference>
<sequence length="480" mass="55002">MKKILMTCLVVLSVFLISGCSTDKEEINILATTDLHGDIPYKLSSYVKNEFKKDKNLTLVDAGDFFDSENNDDMAKYFDKRRENPSEYREAPIVKDMKELGYDSVVLGNHEFLYNKLQLDNMISDFEKQDIKVLSANTYKKDGESYTDPYIIKEIPTSNGIVKLGILGLTIKEVGERQIRIDDGTQDGKLVESKSRELKDQPEYEGKLYMNDLVKDANKWVGKMKEDKADIIVAVVHSGEKPKKPRNPGNRIQDLAYEVEGIDAIVAGHTHKQITQHNYKNKSGENVIVTQPGKHGECISKINFQLEKKNNNWNVIKKTSDLTEFDLSDLQKYDEYFGSLSMALFEIDDKVKEASLSEITPFEWDKAFVFAPETPREIIYKKVGYEWRNITETEGTDMAQMVFIKDNKPVFYLYGNINDIGIDINLNKSEYKDNVATIISGDNDKFSIEKEEVIKVYDGYNYENTVTHLKHINNSDILDL</sequence>
<dbReference type="InterPro" id="IPR029052">
    <property type="entry name" value="Metallo-depent_PP-like"/>
</dbReference>
<dbReference type="SUPFAM" id="SSF56300">
    <property type="entry name" value="Metallo-dependent phosphatases"/>
    <property type="match status" value="1"/>
</dbReference>
<keyword evidence="1" id="KW-0547">Nucleotide-binding</keyword>
<dbReference type="InterPro" id="IPR006179">
    <property type="entry name" value="5_nucleotidase/apyrase"/>
</dbReference>
<comment type="caution">
    <text evidence="3">The sequence shown here is derived from an EMBL/GenBank/DDBJ whole genome shotgun (WGS) entry which is preliminary data.</text>
</comment>
<evidence type="ECO:0000259" key="2">
    <source>
        <dbReference type="Pfam" id="PF00149"/>
    </source>
</evidence>
<dbReference type="Pfam" id="PF00149">
    <property type="entry name" value="Metallophos"/>
    <property type="match status" value="1"/>
</dbReference>
<feature type="signal peptide" evidence="1">
    <location>
        <begin position="1"/>
        <end position="23"/>
    </location>
</feature>
<dbReference type="InterPro" id="IPR004843">
    <property type="entry name" value="Calcineurin-like_PHP"/>
</dbReference>
<dbReference type="RefSeq" id="WP_209456576.1">
    <property type="nucleotide sequence ID" value="NZ_BAAACS010000002.1"/>
</dbReference>
<proteinExistence type="inferred from homology"/>
<dbReference type="PANTHER" id="PTHR11575">
    <property type="entry name" value="5'-NUCLEOTIDASE-RELATED"/>
    <property type="match status" value="1"/>
</dbReference>
<dbReference type="Gene3D" id="3.60.21.10">
    <property type="match status" value="1"/>
</dbReference>
<organism evidence="3 4">
    <name type="scientific">Metaclostridioides mangenotii</name>
    <dbReference type="NCBI Taxonomy" id="1540"/>
    <lineage>
        <taxon>Bacteria</taxon>
        <taxon>Bacillati</taxon>
        <taxon>Bacillota</taxon>
        <taxon>Clostridia</taxon>
        <taxon>Peptostreptococcales</taxon>
        <taxon>Peptostreptococcaceae</taxon>
        <taxon>Metaclostridioides</taxon>
    </lineage>
</organism>
<protein>
    <submittedName>
        <fullName evidence="3">2',3'-cyclic-nucleotide 2'-phosphodiesterase (5'-nucleotidase family)</fullName>
    </submittedName>
</protein>
<keyword evidence="4" id="KW-1185">Reference proteome</keyword>
<evidence type="ECO:0000256" key="1">
    <source>
        <dbReference type="RuleBase" id="RU362119"/>
    </source>
</evidence>
<reference evidence="3 4" key="1">
    <citation type="submission" date="2021-03" db="EMBL/GenBank/DDBJ databases">
        <title>Genomic Encyclopedia of Type Strains, Phase IV (KMG-IV): sequencing the most valuable type-strain genomes for metagenomic binning, comparative biology and taxonomic classification.</title>
        <authorList>
            <person name="Goeker M."/>
        </authorList>
    </citation>
    <scope>NUCLEOTIDE SEQUENCE [LARGE SCALE GENOMIC DNA]</scope>
    <source>
        <strain evidence="3 4">DSM 1289</strain>
    </source>
</reference>
<evidence type="ECO:0000313" key="4">
    <source>
        <dbReference type="Proteomes" id="UP000767291"/>
    </source>
</evidence>
<keyword evidence="1" id="KW-0732">Signal</keyword>
<comment type="similarity">
    <text evidence="1">Belongs to the 5'-nucleotidase family.</text>
</comment>
<name>A0ABS4EB02_9FIRM</name>
<dbReference type="Proteomes" id="UP000767291">
    <property type="component" value="Unassembled WGS sequence"/>
</dbReference>
<feature type="domain" description="Calcineurin-like phosphoesterase" evidence="2">
    <location>
        <begin position="28"/>
        <end position="272"/>
    </location>
</feature>
<dbReference type="PRINTS" id="PR01607">
    <property type="entry name" value="APYRASEFAMLY"/>
</dbReference>
<evidence type="ECO:0000313" key="3">
    <source>
        <dbReference type="EMBL" id="MBP1855110.1"/>
    </source>
</evidence>
<feature type="chain" id="PRO_5044995411" evidence="1">
    <location>
        <begin position="24"/>
        <end position="480"/>
    </location>
</feature>
<dbReference type="PANTHER" id="PTHR11575:SF6">
    <property type="entry name" value="2',3'-CYCLIC-NUCLEOTIDE 2'-PHOSPHODIESTERASE_3'-NUCLEOTIDASE"/>
    <property type="match status" value="1"/>
</dbReference>
<dbReference type="EMBL" id="JAGGJX010000002">
    <property type="protein sequence ID" value="MBP1855110.1"/>
    <property type="molecule type" value="Genomic_DNA"/>
</dbReference>